<dbReference type="PANTHER" id="PTHR24126:SF14">
    <property type="entry name" value="ANK_REP_REGION DOMAIN-CONTAINING PROTEIN"/>
    <property type="match status" value="1"/>
</dbReference>
<dbReference type="Pfam" id="PF12796">
    <property type="entry name" value="Ank_2"/>
    <property type="match status" value="3"/>
</dbReference>
<accession>A0A183M6Y5</accession>
<dbReference type="SUPFAM" id="SSF48403">
    <property type="entry name" value="Ankyrin repeat"/>
    <property type="match status" value="1"/>
</dbReference>
<reference evidence="1 2" key="1">
    <citation type="submission" date="2018-11" db="EMBL/GenBank/DDBJ databases">
        <authorList>
            <consortium name="Pathogen Informatics"/>
        </authorList>
    </citation>
    <scope>NUCLEOTIDE SEQUENCE [LARGE SCALE GENOMIC DNA]</scope>
    <source>
        <strain evidence="1 2">Zambia</strain>
    </source>
</reference>
<dbReference type="Proteomes" id="UP000277204">
    <property type="component" value="Unassembled WGS sequence"/>
</dbReference>
<dbReference type="InterPro" id="IPR036770">
    <property type="entry name" value="Ankyrin_rpt-contain_sf"/>
</dbReference>
<evidence type="ECO:0000313" key="1">
    <source>
        <dbReference type="EMBL" id="VDO97198.1"/>
    </source>
</evidence>
<dbReference type="STRING" id="48269.A0A183M6Y5"/>
<proteinExistence type="predicted"/>
<dbReference type="PRINTS" id="PR01415">
    <property type="entry name" value="ANKYRIN"/>
</dbReference>
<dbReference type="SMART" id="SM00248">
    <property type="entry name" value="ANK"/>
    <property type="match status" value="6"/>
</dbReference>
<dbReference type="InterPro" id="IPR002110">
    <property type="entry name" value="Ankyrin_rpt"/>
</dbReference>
<protein>
    <submittedName>
        <fullName evidence="1">Uncharacterized protein</fullName>
    </submittedName>
</protein>
<dbReference type="PROSITE" id="PS50088">
    <property type="entry name" value="ANK_REPEAT"/>
    <property type="match status" value="6"/>
</dbReference>
<dbReference type="Gene3D" id="1.25.40.20">
    <property type="entry name" value="Ankyrin repeat-containing domain"/>
    <property type="match status" value="1"/>
</dbReference>
<dbReference type="PROSITE" id="PS50297">
    <property type="entry name" value="ANK_REP_REGION"/>
    <property type="match status" value="6"/>
</dbReference>
<dbReference type="GO" id="GO:0006357">
    <property type="term" value="P:regulation of transcription by RNA polymerase II"/>
    <property type="evidence" value="ECO:0007669"/>
    <property type="project" value="TreeGrafter"/>
</dbReference>
<gene>
    <name evidence="1" type="ORF">SMRZ_LOCUS11810</name>
</gene>
<dbReference type="AlphaFoldDB" id="A0A183M6Y5"/>
<dbReference type="EMBL" id="UZAI01006896">
    <property type="protein sequence ID" value="VDO97198.1"/>
    <property type="molecule type" value="Genomic_DNA"/>
</dbReference>
<organism evidence="1 2">
    <name type="scientific">Schistosoma margrebowiei</name>
    <dbReference type="NCBI Taxonomy" id="48269"/>
    <lineage>
        <taxon>Eukaryota</taxon>
        <taxon>Metazoa</taxon>
        <taxon>Spiralia</taxon>
        <taxon>Lophotrochozoa</taxon>
        <taxon>Platyhelminthes</taxon>
        <taxon>Trematoda</taxon>
        <taxon>Digenea</taxon>
        <taxon>Strigeidida</taxon>
        <taxon>Schistosomatoidea</taxon>
        <taxon>Schistosomatidae</taxon>
        <taxon>Schistosoma</taxon>
    </lineage>
</organism>
<dbReference type="GO" id="GO:0005634">
    <property type="term" value="C:nucleus"/>
    <property type="evidence" value="ECO:0007669"/>
    <property type="project" value="TreeGrafter"/>
</dbReference>
<dbReference type="GO" id="GO:0061629">
    <property type="term" value="F:RNA polymerase II-specific DNA-binding transcription factor binding"/>
    <property type="evidence" value="ECO:0007669"/>
    <property type="project" value="TreeGrafter"/>
</dbReference>
<name>A0A183M6Y5_9TREM</name>
<dbReference type="PANTHER" id="PTHR24126">
    <property type="entry name" value="ANKYRIN REPEAT, PH AND SEC7 DOMAIN CONTAINING PROTEIN SECG-RELATED"/>
    <property type="match status" value="1"/>
</dbReference>
<keyword evidence="2" id="KW-1185">Reference proteome</keyword>
<sequence length="256" mass="27881">MYVYKNTQKGFTALHLAAKRGQVKVAKQLIQAQPKSVNAIGQNDLTPLHIATHYNRLPAGNGYTSLHMAAKQNHLDIATLLLAHESDQIQIANSSSRSGFTPLHLAAQEGHTDMVSLLLQHGADPNHQSKNGLAPLHLAAQEDHVSVAQILKSAGAKVSPLTRAGYSPLHTACHFGQINMVRYLLDLPDAPDINQRTQMGFTPLHLAAQQCHSQVVRLLLEMGADSNVRNQVGDNFFYSFNTLVVPSKLIGLDDIV</sequence>
<evidence type="ECO:0000313" key="2">
    <source>
        <dbReference type="Proteomes" id="UP000277204"/>
    </source>
</evidence>